<dbReference type="Gene3D" id="1.20.1060.10">
    <property type="entry name" value="Taq DNA Polymerase, Chain T, domain 4"/>
    <property type="match status" value="1"/>
</dbReference>
<dbReference type="SMART" id="SM00474">
    <property type="entry name" value="35EXOc"/>
    <property type="match status" value="1"/>
</dbReference>
<evidence type="ECO:0000256" key="5">
    <source>
        <dbReference type="ARBA" id="ARBA00049244"/>
    </source>
</evidence>
<sequence>MVAKQQLCHKPMLSSCYTRQKENELYQLITNATDLEPILEPFKISDRLAIDTETTGLDPFTNRIRLLQLAIPNHPVLLLDLVAIQDKATALLNPVLNSNALKIFQNAKFDLKFLTQAGVRVSGPFFDTMLASQVLQAGLRGIDHSLEALSIKYLQQTLDKTEQTGNWSSGELTDSQLEYAARDAAILLPLSSILSQQLEAAGLTQVAEMEFACLPAFVEMELTGMKLDVNAWSALHQNYNSLAQQLKEELMKTLATPAQLPLFPELTQTVNLNSPFQVLEAFKNLGIPATKTNASHLATYAATHPAVSTFLEYRQTTKALTTYIQKLPLHIHPRTKRLHPDYYQLGTATGRASCSHPPLQQIPNKNEFRSCFVPEAGNCLISGDFSQIELRVIAKFTGEPTMTSAYMKGEDLHQLTASFVVGKPFDTITKEERKIAKSINFGLAFGMGAKKFVVYARSQYGLEFTLYQATRFKKQFFRLYPGLTKWHEQVKKGVKRSGRTLSGRRRLWSKKPPFTELVNHPIQGSAADILKLSLGKLPAALRGTGAKLIGTVHDEILIECPLDTATQAAQILERVMVETGEQYLAPIPVEVEIKIAKSWAK</sequence>
<dbReference type="KEGG" id="mic:Mic7113_6438"/>
<reference evidence="8 9" key="1">
    <citation type="submission" date="2012-06" db="EMBL/GenBank/DDBJ databases">
        <title>Finished plasmid 1 of genome of Microcoleus sp. PCC 7113.</title>
        <authorList>
            <consortium name="US DOE Joint Genome Institute"/>
            <person name="Gugger M."/>
            <person name="Coursin T."/>
            <person name="Rippka R."/>
            <person name="Tandeau De Marsac N."/>
            <person name="Huntemann M."/>
            <person name="Wei C.-L."/>
            <person name="Han J."/>
            <person name="Detter J.C."/>
            <person name="Han C."/>
            <person name="Tapia R."/>
            <person name="Chen A."/>
            <person name="Kyrpides N."/>
            <person name="Mavromatis K."/>
            <person name="Markowitz V."/>
            <person name="Szeto E."/>
            <person name="Ivanova N."/>
            <person name="Pagani I."/>
            <person name="Pati A."/>
            <person name="Goodwin L."/>
            <person name="Nordberg H.P."/>
            <person name="Cantor M.N."/>
            <person name="Hua S.X."/>
            <person name="Woyke T."/>
            <person name="Kerfeld C.A."/>
        </authorList>
    </citation>
    <scope>NUCLEOTIDE SEQUENCE [LARGE SCALE GENOMIC DNA]</scope>
    <source>
        <strain evidence="8 9">PCC 7113</strain>
        <plasmid evidence="8 9">pMIC7113.01</plasmid>
    </source>
</reference>
<dbReference type="SUPFAM" id="SSF56672">
    <property type="entry name" value="DNA/RNA polymerases"/>
    <property type="match status" value="1"/>
</dbReference>
<dbReference type="InterPro" id="IPR002562">
    <property type="entry name" value="3'-5'_exonuclease_dom"/>
</dbReference>
<dbReference type="SMART" id="SM00482">
    <property type="entry name" value="POLAc"/>
    <property type="match status" value="1"/>
</dbReference>
<gene>
    <name evidence="8" type="ORF">Mic7113_6438</name>
</gene>
<evidence type="ECO:0000313" key="8">
    <source>
        <dbReference type="EMBL" id="AFZ22018.1"/>
    </source>
</evidence>
<evidence type="ECO:0000259" key="6">
    <source>
        <dbReference type="SMART" id="SM00474"/>
    </source>
</evidence>
<dbReference type="GO" id="GO:0003887">
    <property type="term" value="F:DNA-directed DNA polymerase activity"/>
    <property type="evidence" value="ECO:0007669"/>
    <property type="project" value="UniProtKB-EC"/>
</dbReference>
<keyword evidence="8" id="KW-0614">Plasmid</keyword>
<proteinExistence type="inferred from homology"/>
<dbReference type="RefSeq" id="WP_015186145.1">
    <property type="nucleotide sequence ID" value="NC_019739.1"/>
</dbReference>
<evidence type="ECO:0000256" key="2">
    <source>
        <dbReference type="ARBA" id="ARBA00012417"/>
    </source>
</evidence>
<dbReference type="EMBL" id="CP003631">
    <property type="protein sequence ID" value="AFZ22018.1"/>
    <property type="molecule type" value="Genomic_DNA"/>
</dbReference>
<dbReference type="InterPro" id="IPR036397">
    <property type="entry name" value="RNaseH_sf"/>
</dbReference>
<dbReference type="SUPFAM" id="SSF53098">
    <property type="entry name" value="Ribonuclease H-like"/>
    <property type="match status" value="1"/>
</dbReference>
<dbReference type="EC" id="2.7.7.7" evidence="2"/>
<dbReference type="Gene3D" id="1.10.150.20">
    <property type="entry name" value="5' to 3' exonuclease, C-terminal subdomain"/>
    <property type="match status" value="1"/>
</dbReference>
<keyword evidence="8" id="KW-0540">Nuclease</keyword>
<accession>K9WPA2</accession>
<dbReference type="GO" id="GO:0006261">
    <property type="term" value="P:DNA-templated DNA replication"/>
    <property type="evidence" value="ECO:0007669"/>
    <property type="project" value="InterPro"/>
</dbReference>
<dbReference type="CDD" id="cd08639">
    <property type="entry name" value="DNA_pol_A_Aquificae_like"/>
    <property type="match status" value="1"/>
</dbReference>
<dbReference type="PRINTS" id="PR00868">
    <property type="entry name" value="DNAPOLI"/>
</dbReference>
<evidence type="ECO:0000256" key="1">
    <source>
        <dbReference type="ARBA" id="ARBA00007705"/>
    </source>
</evidence>
<feature type="domain" description="DNA-directed DNA polymerase family A palm" evidence="7">
    <location>
        <begin position="365"/>
        <end position="564"/>
    </location>
</feature>
<dbReference type="OrthoDB" id="9806424at2"/>
<dbReference type="Pfam" id="PF00476">
    <property type="entry name" value="DNA_pol_A"/>
    <property type="match status" value="1"/>
</dbReference>
<organism evidence="8 9">
    <name type="scientific">Allocoleopsis franciscana PCC 7113</name>
    <dbReference type="NCBI Taxonomy" id="1173027"/>
    <lineage>
        <taxon>Bacteria</taxon>
        <taxon>Bacillati</taxon>
        <taxon>Cyanobacteriota</taxon>
        <taxon>Cyanophyceae</taxon>
        <taxon>Coleofasciculales</taxon>
        <taxon>Coleofasciculaceae</taxon>
        <taxon>Allocoleopsis</taxon>
        <taxon>Allocoleopsis franciscana</taxon>
    </lineage>
</organism>
<keyword evidence="8" id="KW-0378">Hydrolase</keyword>
<dbReference type="Pfam" id="PF01612">
    <property type="entry name" value="DNA_pol_A_exo1"/>
    <property type="match status" value="1"/>
</dbReference>
<keyword evidence="9" id="KW-1185">Reference proteome</keyword>
<dbReference type="AlphaFoldDB" id="K9WPA2"/>
<dbReference type="InterPro" id="IPR001098">
    <property type="entry name" value="DNA-dir_DNA_pol_A_palm_dom"/>
</dbReference>
<dbReference type="NCBIfam" id="NF011539">
    <property type="entry name" value="PRK14975.1-3"/>
    <property type="match status" value="1"/>
</dbReference>
<dbReference type="HOGENOM" id="CLU_004675_2_6_3"/>
<dbReference type="PANTHER" id="PTHR10133:SF27">
    <property type="entry name" value="DNA POLYMERASE NU"/>
    <property type="match status" value="1"/>
</dbReference>
<comment type="catalytic activity">
    <reaction evidence="5">
        <text>DNA(n) + a 2'-deoxyribonucleoside 5'-triphosphate = DNA(n+1) + diphosphate</text>
        <dbReference type="Rhea" id="RHEA:22508"/>
        <dbReference type="Rhea" id="RHEA-COMP:17339"/>
        <dbReference type="Rhea" id="RHEA-COMP:17340"/>
        <dbReference type="ChEBI" id="CHEBI:33019"/>
        <dbReference type="ChEBI" id="CHEBI:61560"/>
        <dbReference type="ChEBI" id="CHEBI:173112"/>
        <dbReference type="EC" id="2.7.7.7"/>
    </reaction>
</comment>
<dbReference type="Gene3D" id="3.30.70.370">
    <property type="match status" value="1"/>
</dbReference>
<evidence type="ECO:0000256" key="4">
    <source>
        <dbReference type="ARBA" id="ARBA00022705"/>
    </source>
</evidence>
<dbReference type="InterPro" id="IPR043502">
    <property type="entry name" value="DNA/RNA_pol_sf"/>
</dbReference>
<dbReference type="PANTHER" id="PTHR10133">
    <property type="entry name" value="DNA POLYMERASE I"/>
    <property type="match status" value="1"/>
</dbReference>
<dbReference type="InterPro" id="IPR002298">
    <property type="entry name" value="DNA_polymerase_A"/>
</dbReference>
<evidence type="ECO:0000313" key="9">
    <source>
        <dbReference type="Proteomes" id="UP000010471"/>
    </source>
</evidence>
<dbReference type="Gene3D" id="3.30.420.10">
    <property type="entry name" value="Ribonuclease H-like superfamily/Ribonuclease H"/>
    <property type="match status" value="1"/>
</dbReference>
<keyword evidence="8" id="KW-0269">Exonuclease</keyword>
<dbReference type="GO" id="GO:0008408">
    <property type="term" value="F:3'-5' exonuclease activity"/>
    <property type="evidence" value="ECO:0007669"/>
    <property type="project" value="InterPro"/>
</dbReference>
<comment type="similarity">
    <text evidence="1">Belongs to the DNA polymerase type-A family.</text>
</comment>
<dbReference type="GO" id="GO:0003677">
    <property type="term" value="F:DNA binding"/>
    <property type="evidence" value="ECO:0007669"/>
    <property type="project" value="InterPro"/>
</dbReference>
<geneLocation type="plasmid" evidence="8 9">
    <name>pMIC7113.01</name>
</geneLocation>
<protein>
    <recommendedName>
        <fullName evidence="3">DNA polymerase I</fullName>
        <ecNumber evidence="2">2.7.7.7</ecNumber>
    </recommendedName>
</protein>
<dbReference type="InterPro" id="IPR012337">
    <property type="entry name" value="RNaseH-like_sf"/>
</dbReference>
<name>K9WPA2_9CYAN</name>
<dbReference type="PATRIC" id="fig|1173027.3.peg.7119"/>
<keyword evidence="4" id="KW-0235">DNA replication</keyword>
<dbReference type="GO" id="GO:0006302">
    <property type="term" value="P:double-strand break repair"/>
    <property type="evidence" value="ECO:0007669"/>
    <property type="project" value="TreeGrafter"/>
</dbReference>
<evidence type="ECO:0000256" key="3">
    <source>
        <dbReference type="ARBA" id="ARBA00020311"/>
    </source>
</evidence>
<dbReference type="Proteomes" id="UP000010471">
    <property type="component" value="Plasmid pMIC7113.01"/>
</dbReference>
<evidence type="ECO:0000259" key="7">
    <source>
        <dbReference type="SMART" id="SM00482"/>
    </source>
</evidence>
<feature type="domain" description="3'-5' exonuclease" evidence="6">
    <location>
        <begin position="26"/>
        <end position="199"/>
    </location>
</feature>